<dbReference type="GO" id="GO:0003684">
    <property type="term" value="F:damaged DNA binding"/>
    <property type="evidence" value="ECO:0007669"/>
    <property type="project" value="TreeGrafter"/>
</dbReference>
<evidence type="ECO:0000256" key="10">
    <source>
        <dbReference type="ARBA" id="ARBA00023204"/>
    </source>
</evidence>
<organism evidence="15 16">
    <name type="scientific">Seminavis robusta</name>
    <dbReference type="NCBI Taxonomy" id="568900"/>
    <lineage>
        <taxon>Eukaryota</taxon>
        <taxon>Sar</taxon>
        <taxon>Stramenopiles</taxon>
        <taxon>Ochrophyta</taxon>
        <taxon>Bacillariophyta</taxon>
        <taxon>Bacillariophyceae</taxon>
        <taxon>Bacillariophycidae</taxon>
        <taxon>Naviculales</taxon>
        <taxon>Naviculaceae</taxon>
        <taxon>Seminavis</taxon>
    </lineage>
</organism>
<dbReference type="InterPro" id="IPR003395">
    <property type="entry name" value="RecF/RecN/SMC_N"/>
</dbReference>
<evidence type="ECO:0000313" key="15">
    <source>
        <dbReference type="EMBL" id="CAB9514637.1"/>
    </source>
</evidence>
<dbReference type="GO" id="GO:0030915">
    <property type="term" value="C:Smc5-Smc6 complex"/>
    <property type="evidence" value="ECO:0007669"/>
    <property type="project" value="TreeGrafter"/>
</dbReference>
<feature type="compositionally biased region" description="Acidic residues" evidence="13">
    <location>
        <begin position="58"/>
        <end position="89"/>
    </location>
</feature>
<feature type="region of interest" description="Disordered" evidence="13">
    <location>
        <begin position="444"/>
        <end position="468"/>
    </location>
</feature>
<dbReference type="Gene3D" id="3.40.50.300">
    <property type="entry name" value="P-loop containing nucleotide triphosphate hydrolases"/>
    <property type="match status" value="2"/>
</dbReference>
<feature type="region of interest" description="Disordered" evidence="13">
    <location>
        <begin position="1"/>
        <end position="161"/>
    </location>
</feature>
<feature type="compositionally biased region" description="Acidic residues" evidence="13">
    <location>
        <begin position="126"/>
        <end position="148"/>
    </location>
</feature>
<dbReference type="InterPro" id="IPR027417">
    <property type="entry name" value="P-loop_NTPase"/>
</dbReference>
<evidence type="ECO:0000256" key="4">
    <source>
        <dbReference type="ARBA" id="ARBA00022454"/>
    </source>
</evidence>
<feature type="compositionally biased region" description="Basic and acidic residues" evidence="13">
    <location>
        <begin position="90"/>
        <end position="102"/>
    </location>
</feature>
<feature type="compositionally biased region" description="Basic and acidic residues" evidence="13">
    <location>
        <begin position="459"/>
        <end position="468"/>
    </location>
</feature>
<feature type="compositionally biased region" description="Basic and acidic residues" evidence="13">
    <location>
        <begin position="149"/>
        <end position="158"/>
    </location>
</feature>
<dbReference type="OrthoDB" id="10072614at2759"/>
<feature type="region of interest" description="Disordered" evidence="13">
    <location>
        <begin position="586"/>
        <end position="614"/>
    </location>
</feature>
<keyword evidence="16" id="KW-1185">Reference proteome</keyword>
<evidence type="ECO:0000313" key="16">
    <source>
        <dbReference type="Proteomes" id="UP001153069"/>
    </source>
</evidence>
<dbReference type="GO" id="GO:0035861">
    <property type="term" value="C:site of double-strand break"/>
    <property type="evidence" value="ECO:0007669"/>
    <property type="project" value="TreeGrafter"/>
</dbReference>
<name>A0A9N8E502_9STRA</name>
<sequence>MPRKSRKRSVEDAVEDDEASSVKRPAHDEGSEEATEAGEQDPSTGVKEEEQEAVSQKEEEEYVSQKEEEEEISQKEEEEDVSQKEEEEEISQKEEEEISQKEENDDADDEQAGEEEQAAAIKDDEPMTEEGDNDEDEEMEEADNDEEDNNQREEDGKPFRRINAAGKPAECGVIASVYCENFMCHPRLTIDLCRNVNFIHGRNGSGKSAILAAIQICLGANAKRTGRGRNLRDLVRKEAAGRNPNTSAKVRVTLLNGGEDAYKPDLFGDKITVERCISLSGGYNGFKLLDGDGKEVSRNKKDLLDMLDYMNIQVDNPVAILSQEEAKKFLGGKPEDKYRFFTKATELERIDGVYAAITDQHDDIQTKQTTLTESLEAKTEVVKTLRKKVDEFQAVDKLEKQLLDTTRDMAVAFYMERNADFEKAAQTLQGTQEKLEAREQELTQLEEEKASGSNDQDEESRIKETMDELQKEAEIQGDLKRNLAADLKLKQAPIKGLQRDLKSLAAEKKTHAQNLIRAKKRLKDAREEMLAKAGSAESETARRTAELAQIEESLDKAKAELDEIHEAITVSHQEYKEGLPEVEQAKALSGKKKSELDRAKSTLRELQSSTSSDGASIFGQRCSQMKHIVDQHTRNGKFRGQVIGPIGAYLKLAPGKEKYGQLAEFCIGQNSMDRFIVTDQRDVKLVDSIRRQVGCQRDCGVFKVKSSPRYVVPPPPSDQVETVASVLIVENDIVFNCLVDQLNIDRRALAPSKEVSEESLLVSNQNGRYSIKGIINEVVFLPRGDKWSVRDGALSIMSNDRQKFPARKIGVDLTSAIEERQEEVRTFDKELKELRAAESDLSRESNRLKKLWNEKQREKRNNEVKDEKLRERKERIELELETTADTAMDTTELEDDVAKAEEQLNSVNEKETNIRKDIEEKQPEIQDVRNRLEEVQARNDKVLQDMQKAAEDLDACVQRMDQSQAILDKKREKVQKTVEIAKKRKEEFEKREKERENALTVARKLTLQAQLKEERDKTESAGCAQEPSQAEFTEDELANVEIVAVDKEHKYYEAKMKRVKAKIEKELERRDLSNEDPTEAIEKLSRAKDDLRSTQEAVDKSESTLRVLRRDMKKRRQRFDDLKDYLARMTHERFDSILHLNNASGSLEFDDDKKQLNLVVQKSAKDPNSQTKDVKSLSGGERSFTTISLLLALGESLETPFRVFDEFDVFLDTQARKLAIKTLIHIAKKMEHRQFVFITPQDLSSVTPDPQLKVFKLKNPRSSEEAGGLTQSHLD</sequence>
<feature type="compositionally biased region" description="Basic and acidic residues" evidence="13">
    <location>
        <begin position="592"/>
        <end position="603"/>
    </location>
</feature>
<evidence type="ECO:0000256" key="9">
    <source>
        <dbReference type="ARBA" id="ARBA00023172"/>
    </source>
</evidence>
<protein>
    <submittedName>
        <fullName evidence="15">Of chromosomes protein 6</fullName>
    </submittedName>
</protein>
<dbReference type="GO" id="GO:0003697">
    <property type="term" value="F:single-stranded DNA binding"/>
    <property type="evidence" value="ECO:0007669"/>
    <property type="project" value="TreeGrafter"/>
</dbReference>
<evidence type="ECO:0000256" key="13">
    <source>
        <dbReference type="SAM" id="MobiDB-lite"/>
    </source>
</evidence>
<keyword evidence="6" id="KW-0227">DNA damage</keyword>
<evidence type="ECO:0000256" key="12">
    <source>
        <dbReference type="SAM" id="Coils"/>
    </source>
</evidence>
<dbReference type="EMBL" id="CAICTM010000664">
    <property type="protein sequence ID" value="CAB9514637.1"/>
    <property type="molecule type" value="Genomic_DNA"/>
</dbReference>
<comment type="caution">
    <text evidence="15">The sequence shown here is derived from an EMBL/GenBank/DDBJ whole genome shotgun (WGS) entry which is preliminary data.</text>
</comment>
<feature type="coiled-coil region" evidence="12">
    <location>
        <begin position="817"/>
        <end position="998"/>
    </location>
</feature>
<keyword evidence="10" id="KW-0234">DNA repair</keyword>
<dbReference type="GO" id="GO:0005634">
    <property type="term" value="C:nucleus"/>
    <property type="evidence" value="ECO:0007669"/>
    <property type="project" value="UniProtKB-SubCell"/>
</dbReference>
<keyword evidence="8 12" id="KW-0175">Coiled coil</keyword>
<keyword evidence="11" id="KW-0539">Nucleus</keyword>
<dbReference type="GO" id="GO:0000724">
    <property type="term" value="P:double-strand break repair via homologous recombination"/>
    <property type="evidence" value="ECO:0007669"/>
    <property type="project" value="TreeGrafter"/>
</dbReference>
<feature type="compositionally biased region" description="Polar residues" evidence="13">
    <location>
        <begin position="604"/>
        <end position="614"/>
    </location>
</feature>
<dbReference type="PANTHER" id="PTHR19306:SF6">
    <property type="entry name" value="STRUCTURAL MAINTENANCE OF CHROMOSOMES PROTEIN 6"/>
    <property type="match status" value="1"/>
</dbReference>
<keyword evidence="9" id="KW-0233">DNA recombination</keyword>
<evidence type="ECO:0000256" key="5">
    <source>
        <dbReference type="ARBA" id="ARBA00022741"/>
    </source>
</evidence>
<evidence type="ECO:0000256" key="7">
    <source>
        <dbReference type="ARBA" id="ARBA00022840"/>
    </source>
</evidence>
<feature type="domain" description="RecF/RecN/SMC N-terminal" evidence="14">
    <location>
        <begin position="176"/>
        <end position="1255"/>
    </location>
</feature>
<feature type="coiled-coil region" evidence="12">
    <location>
        <begin position="494"/>
        <end position="567"/>
    </location>
</feature>
<accession>A0A9N8E502</accession>
<dbReference type="AlphaFoldDB" id="A0A9N8E502"/>
<evidence type="ECO:0000259" key="14">
    <source>
        <dbReference type="Pfam" id="PF02463"/>
    </source>
</evidence>
<evidence type="ECO:0000256" key="2">
    <source>
        <dbReference type="ARBA" id="ARBA00004286"/>
    </source>
</evidence>
<keyword evidence="4" id="KW-0158">Chromosome</keyword>
<comment type="subcellular location">
    <subcellularLocation>
        <location evidence="2">Chromosome</location>
    </subcellularLocation>
    <subcellularLocation>
        <location evidence="1">Nucleus</location>
    </subcellularLocation>
</comment>
<keyword evidence="5" id="KW-0547">Nucleotide-binding</keyword>
<keyword evidence="7" id="KW-0067">ATP-binding</keyword>
<dbReference type="Pfam" id="PF02463">
    <property type="entry name" value="SMC_N"/>
    <property type="match status" value="1"/>
</dbReference>
<evidence type="ECO:0000256" key="6">
    <source>
        <dbReference type="ARBA" id="ARBA00022763"/>
    </source>
</evidence>
<comment type="similarity">
    <text evidence="3">Belongs to the SMC family. SMC6 subfamily.</text>
</comment>
<evidence type="ECO:0000256" key="11">
    <source>
        <dbReference type="ARBA" id="ARBA00023242"/>
    </source>
</evidence>
<evidence type="ECO:0000256" key="1">
    <source>
        <dbReference type="ARBA" id="ARBA00004123"/>
    </source>
</evidence>
<dbReference type="Proteomes" id="UP001153069">
    <property type="component" value="Unassembled WGS sequence"/>
</dbReference>
<gene>
    <name evidence="15" type="ORF">SEMRO_665_G183900.1</name>
</gene>
<dbReference type="SUPFAM" id="SSF52540">
    <property type="entry name" value="P-loop containing nucleoside triphosphate hydrolases"/>
    <property type="match status" value="1"/>
</dbReference>
<proteinExistence type="inferred from homology"/>
<dbReference type="GO" id="GO:0005524">
    <property type="term" value="F:ATP binding"/>
    <property type="evidence" value="ECO:0007669"/>
    <property type="project" value="UniProtKB-KW"/>
</dbReference>
<feature type="coiled-coil region" evidence="12">
    <location>
        <begin position="1084"/>
        <end position="1111"/>
    </location>
</feature>
<evidence type="ECO:0000256" key="8">
    <source>
        <dbReference type="ARBA" id="ARBA00023054"/>
    </source>
</evidence>
<reference evidence="15" key="1">
    <citation type="submission" date="2020-06" db="EMBL/GenBank/DDBJ databases">
        <authorList>
            <consortium name="Plant Systems Biology data submission"/>
        </authorList>
    </citation>
    <scope>NUCLEOTIDE SEQUENCE</scope>
    <source>
        <strain evidence="15">D6</strain>
    </source>
</reference>
<evidence type="ECO:0000256" key="3">
    <source>
        <dbReference type="ARBA" id="ARBA00006793"/>
    </source>
</evidence>
<feature type="compositionally biased region" description="Acidic residues" evidence="13">
    <location>
        <begin position="103"/>
        <end position="117"/>
    </location>
</feature>
<dbReference type="PANTHER" id="PTHR19306">
    <property type="entry name" value="STRUCTURAL MAINTENANCE OF CHROMOSOMES 5,6 SMC5, SMC6"/>
    <property type="match status" value="1"/>
</dbReference>
<feature type="compositionally biased region" description="Acidic residues" evidence="13">
    <location>
        <begin position="30"/>
        <end position="39"/>
    </location>
</feature>